<gene>
    <name evidence="1" type="ORF">GLO26_09730</name>
</gene>
<evidence type="ECO:0000313" key="2">
    <source>
        <dbReference type="Proteomes" id="UP000638836"/>
    </source>
</evidence>
<sequence length="330" mass="38251">MQRLFFWIFTNCFLLLGYLSYDAITLPDDSDLPITEATSEVVIEKGDSYLTKVTDLIGDPLDFSSGSLTKAGASIEQNRSALIKESTIVTYKVTDGALSDESINYSNTKQQNYAKDTLQHYELWDSFTTIIPSELRSNVKSFSIFSDGTSNLLGYVEPLDYAADTWQLGVDFADSTDKKNFYYTLIHEYGHLLTLGNDQMVINYDWSTSSETESTYSSFYGESIPDSYMNLYYQEFWLDYYKEWQHLDVQNNVEAQKEFYLQHPDDFLTTYAVVHPEEDIAESWTFFILSPRQENTTVAQEKQNFFYQFPELIEIRTHILENLLTEVKKD</sequence>
<accession>A0ABR7TDL8</accession>
<comment type="caution">
    <text evidence="1">The sequence shown here is derived from an EMBL/GenBank/DDBJ whole genome shotgun (WGS) entry which is preliminary data.</text>
</comment>
<dbReference type="RefSeq" id="WP_023177093.1">
    <property type="nucleotide sequence ID" value="NZ_WNJQ01000010.1"/>
</dbReference>
<name>A0ABR7TDL8_9LACT</name>
<dbReference type="SUPFAM" id="SSF55486">
    <property type="entry name" value="Metalloproteases ('zincins'), catalytic domain"/>
    <property type="match status" value="1"/>
</dbReference>
<protein>
    <submittedName>
        <fullName evidence="1">Uncharacterized protein</fullName>
    </submittedName>
</protein>
<organism evidence="1 2">
    <name type="scientific">Carnobacterium inhibens</name>
    <dbReference type="NCBI Taxonomy" id="147709"/>
    <lineage>
        <taxon>Bacteria</taxon>
        <taxon>Bacillati</taxon>
        <taxon>Bacillota</taxon>
        <taxon>Bacilli</taxon>
        <taxon>Lactobacillales</taxon>
        <taxon>Carnobacteriaceae</taxon>
        <taxon>Carnobacterium</taxon>
    </lineage>
</organism>
<dbReference type="Proteomes" id="UP000638836">
    <property type="component" value="Unassembled WGS sequence"/>
</dbReference>
<dbReference type="EMBL" id="WNJQ01000010">
    <property type="protein sequence ID" value="MBC9826085.1"/>
    <property type="molecule type" value="Genomic_DNA"/>
</dbReference>
<evidence type="ECO:0000313" key="1">
    <source>
        <dbReference type="EMBL" id="MBC9826085.1"/>
    </source>
</evidence>
<proteinExistence type="predicted"/>
<keyword evidence="2" id="KW-1185">Reference proteome</keyword>
<reference evidence="1 2" key="1">
    <citation type="journal article" date="2020" name="Microorganisms">
        <title>New Insight into Antimicrobial Compounds from Food and Marine-Sourced Carnobacterium Species through Phenotype and Genome Analyses.</title>
        <authorList>
            <person name="Begrem S."/>
            <person name="Ivaniuk F."/>
            <person name="Gigout-Chevalier F."/>
            <person name="Kolypczuk L."/>
            <person name="Bonnetot S."/>
            <person name="Leroi F."/>
            <person name="Grovel O."/>
            <person name="Delbarre-Ladrat C."/>
            <person name="Passerini D."/>
        </authorList>
    </citation>
    <scope>NUCLEOTIDE SEQUENCE [LARGE SCALE GENOMIC DNA]</scope>
    <source>
        <strain evidence="1 2">MIP2551</strain>
    </source>
</reference>